<evidence type="ECO:0000256" key="7">
    <source>
        <dbReference type="ARBA" id="ARBA00022989"/>
    </source>
</evidence>
<name>L5KD15_PTEAL</name>
<keyword evidence="6" id="KW-0735">Signal-anchor</keyword>
<dbReference type="Gene3D" id="2.40.10.10">
    <property type="entry name" value="Trypsin-like serine proteases"/>
    <property type="match status" value="2"/>
</dbReference>
<dbReference type="PANTHER" id="PTHR24252:SF28">
    <property type="entry name" value="TRANSMEMBRANE PROTEASE SERINE 11C ISOFORM X1"/>
    <property type="match status" value="1"/>
</dbReference>
<evidence type="ECO:0000256" key="13">
    <source>
        <dbReference type="SAM" id="SignalP"/>
    </source>
</evidence>
<protein>
    <recommendedName>
        <fullName evidence="10">Transmembrane protease serine</fullName>
        <ecNumber evidence="10">3.4.21.-</ecNumber>
    </recommendedName>
</protein>
<evidence type="ECO:0000256" key="11">
    <source>
        <dbReference type="PIRSR" id="PIRSR037941-1"/>
    </source>
</evidence>
<evidence type="ECO:0000259" key="14">
    <source>
        <dbReference type="PROSITE" id="PS50024"/>
    </source>
</evidence>
<dbReference type="InterPro" id="IPR043504">
    <property type="entry name" value="Peptidase_S1_PA_chymotrypsin"/>
</dbReference>
<dbReference type="Proteomes" id="UP000010552">
    <property type="component" value="Unassembled WGS sequence"/>
</dbReference>
<dbReference type="PIRSF" id="PIRSF037941">
    <property type="entry name" value="TMPRSS11ABCDE"/>
    <property type="match status" value="1"/>
</dbReference>
<dbReference type="InterPro" id="IPR036364">
    <property type="entry name" value="SEA_dom_sf"/>
</dbReference>
<dbReference type="GO" id="GO:0005576">
    <property type="term" value="C:extracellular region"/>
    <property type="evidence" value="ECO:0007669"/>
    <property type="project" value="InterPro"/>
</dbReference>
<feature type="transmembrane region" description="Helical" evidence="12">
    <location>
        <begin position="34"/>
        <end position="54"/>
    </location>
</feature>
<dbReference type="PROSITE" id="PS50240">
    <property type="entry name" value="TRYPSIN_DOM"/>
    <property type="match status" value="1"/>
</dbReference>
<gene>
    <name evidence="16" type="ORF">PAL_GLEAN10005820</name>
</gene>
<dbReference type="SMART" id="SM00020">
    <property type="entry name" value="Tryp_SPc"/>
    <property type="match status" value="1"/>
</dbReference>
<dbReference type="Pfam" id="PF01390">
    <property type="entry name" value="SEA"/>
    <property type="match status" value="1"/>
</dbReference>
<feature type="domain" description="SEA" evidence="14">
    <location>
        <begin position="60"/>
        <end position="178"/>
    </location>
</feature>
<evidence type="ECO:0000256" key="8">
    <source>
        <dbReference type="ARBA" id="ARBA00023136"/>
    </source>
</evidence>
<keyword evidence="4 10" id="KW-0378">Hydrolase</keyword>
<feature type="signal peptide" evidence="13">
    <location>
        <begin position="1"/>
        <end position="22"/>
    </location>
</feature>
<keyword evidence="13" id="KW-0732">Signal</keyword>
<dbReference type="InterPro" id="IPR001314">
    <property type="entry name" value="Peptidase_S1A"/>
</dbReference>
<evidence type="ECO:0000313" key="17">
    <source>
        <dbReference type="Proteomes" id="UP000010552"/>
    </source>
</evidence>
<evidence type="ECO:0000256" key="6">
    <source>
        <dbReference type="ARBA" id="ARBA00022968"/>
    </source>
</evidence>
<dbReference type="STRING" id="9402.L5KD15"/>
<dbReference type="FunCoup" id="L5KD15">
    <property type="interactions" value="2"/>
</dbReference>
<dbReference type="InterPro" id="IPR001254">
    <property type="entry name" value="Trypsin_dom"/>
</dbReference>
<keyword evidence="17" id="KW-1185">Reference proteome</keyword>
<keyword evidence="5 10" id="KW-0720">Serine protease</keyword>
<dbReference type="MEROPS" id="S01.294"/>
<sequence length="419" mass="47002">MFYIFLILTLAFLSYFLRRTESDTKIKLTRCGKITLGILIMVIATVIIGLIVHFTTNGKTPFYYHVSFKVNNIDYDSKFEKSYSQEYMDLNKKIVSLINETFHGSQLRRQYVKSRVVQVSRAKRNVVIHTVLKFTYHFKNKAAKFQEKIERILHQKLNGETGSLHIDSSSLKISGCGQRTITPSGNKIAGGMNAEEGEWPWQASLQQNSVHRCGATLISNNWLVTAAHCFINTNNPKEWNVGFGLLLSDLQTQRSIKNIIIHEDYHYPAHDNDIAVVNLSSPVLYTSKIRRACLPEATYTFPPNSDVVVTGWGTLKSDGTSPDILQKGAVKIIDNKTCNKEEIYGGVIKPGMLCAGFLKGRVDACQGDSGGPLVSANRKGIWFLAGIVSWGDECALPNKPGVYTRVTYYRDWIMSKTGL</sequence>
<evidence type="ECO:0000256" key="4">
    <source>
        <dbReference type="ARBA" id="ARBA00022801"/>
    </source>
</evidence>
<evidence type="ECO:0000256" key="10">
    <source>
        <dbReference type="PIRNR" id="PIRNR037941"/>
    </source>
</evidence>
<dbReference type="InterPro" id="IPR018114">
    <property type="entry name" value="TRYPSIN_HIS"/>
</dbReference>
<keyword evidence="3 12" id="KW-0812">Transmembrane</keyword>
<dbReference type="GO" id="GO:0004252">
    <property type="term" value="F:serine-type endopeptidase activity"/>
    <property type="evidence" value="ECO:0007669"/>
    <property type="project" value="UniProtKB-UniRule"/>
</dbReference>
<dbReference type="InterPro" id="IPR033116">
    <property type="entry name" value="TRYPSIN_SER"/>
</dbReference>
<comment type="similarity">
    <text evidence="10">Belongs to the peptidase S1 family.</text>
</comment>
<evidence type="ECO:0000256" key="12">
    <source>
        <dbReference type="SAM" id="Phobius"/>
    </source>
</evidence>
<dbReference type="GO" id="GO:0006508">
    <property type="term" value="P:proteolysis"/>
    <property type="evidence" value="ECO:0007669"/>
    <property type="project" value="UniProtKB-KW"/>
</dbReference>
<dbReference type="CDD" id="cd00190">
    <property type="entry name" value="Tryp_SPc"/>
    <property type="match status" value="1"/>
</dbReference>
<dbReference type="PROSITE" id="PS50024">
    <property type="entry name" value="SEA"/>
    <property type="match status" value="1"/>
</dbReference>
<feature type="domain" description="Peptidase S1" evidence="15">
    <location>
        <begin position="188"/>
        <end position="418"/>
    </location>
</feature>
<evidence type="ECO:0000256" key="2">
    <source>
        <dbReference type="ARBA" id="ARBA00022670"/>
    </source>
</evidence>
<dbReference type="PANTHER" id="PTHR24252">
    <property type="entry name" value="ACROSIN-RELATED"/>
    <property type="match status" value="1"/>
</dbReference>
<dbReference type="PROSITE" id="PS00135">
    <property type="entry name" value="TRYPSIN_SER"/>
    <property type="match status" value="1"/>
</dbReference>
<dbReference type="GO" id="GO:0005886">
    <property type="term" value="C:plasma membrane"/>
    <property type="evidence" value="ECO:0007669"/>
    <property type="project" value="InterPro"/>
</dbReference>
<proteinExistence type="inferred from homology"/>
<dbReference type="Pfam" id="PF00089">
    <property type="entry name" value="Trypsin"/>
    <property type="match status" value="1"/>
</dbReference>
<dbReference type="FunFam" id="2.40.10.10:FF:000003">
    <property type="entry name" value="Transmembrane serine protease 3"/>
    <property type="match status" value="1"/>
</dbReference>
<dbReference type="SUPFAM" id="SSF82671">
    <property type="entry name" value="SEA domain"/>
    <property type="match status" value="1"/>
</dbReference>
<keyword evidence="7 12" id="KW-1133">Transmembrane helix</keyword>
<feature type="active site" description="Charge relay system" evidence="11">
    <location>
        <position position="369"/>
    </location>
</feature>
<keyword evidence="9" id="KW-1015">Disulfide bond</keyword>
<feature type="active site" description="Charge relay system" evidence="11">
    <location>
        <position position="228"/>
    </location>
</feature>
<keyword evidence="2 10" id="KW-0645">Protease</keyword>
<evidence type="ECO:0000256" key="1">
    <source>
        <dbReference type="ARBA" id="ARBA00004606"/>
    </source>
</evidence>
<dbReference type="InterPro" id="IPR017329">
    <property type="entry name" value="Pept_S1A_HAT/DESC1"/>
</dbReference>
<reference evidence="17" key="1">
    <citation type="journal article" date="2013" name="Science">
        <title>Comparative analysis of bat genomes provides insight into the evolution of flight and immunity.</title>
        <authorList>
            <person name="Zhang G."/>
            <person name="Cowled C."/>
            <person name="Shi Z."/>
            <person name="Huang Z."/>
            <person name="Bishop-Lilly K.A."/>
            <person name="Fang X."/>
            <person name="Wynne J.W."/>
            <person name="Xiong Z."/>
            <person name="Baker M.L."/>
            <person name="Zhao W."/>
            <person name="Tachedjian M."/>
            <person name="Zhu Y."/>
            <person name="Zhou P."/>
            <person name="Jiang X."/>
            <person name="Ng J."/>
            <person name="Yang L."/>
            <person name="Wu L."/>
            <person name="Xiao J."/>
            <person name="Feng Y."/>
            <person name="Chen Y."/>
            <person name="Sun X."/>
            <person name="Zhang Y."/>
            <person name="Marsh G.A."/>
            <person name="Crameri G."/>
            <person name="Broder C.C."/>
            <person name="Frey K.G."/>
            <person name="Wang L.F."/>
            <person name="Wang J."/>
        </authorList>
    </citation>
    <scope>NUCLEOTIDE SEQUENCE [LARGE SCALE GENOMIC DNA]</scope>
</reference>
<dbReference type="SUPFAM" id="SSF50494">
    <property type="entry name" value="Trypsin-like serine proteases"/>
    <property type="match status" value="1"/>
</dbReference>
<organism evidence="16 17">
    <name type="scientific">Pteropus alecto</name>
    <name type="common">Black flying fox</name>
    <dbReference type="NCBI Taxonomy" id="9402"/>
    <lineage>
        <taxon>Eukaryota</taxon>
        <taxon>Metazoa</taxon>
        <taxon>Chordata</taxon>
        <taxon>Craniata</taxon>
        <taxon>Vertebrata</taxon>
        <taxon>Euteleostomi</taxon>
        <taxon>Mammalia</taxon>
        <taxon>Eutheria</taxon>
        <taxon>Laurasiatheria</taxon>
        <taxon>Chiroptera</taxon>
        <taxon>Yinpterochiroptera</taxon>
        <taxon>Pteropodoidea</taxon>
        <taxon>Pteropodidae</taxon>
        <taxon>Pteropodinae</taxon>
        <taxon>Pteropus</taxon>
    </lineage>
</organism>
<dbReference type="Gene3D" id="3.30.70.960">
    <property type="entry name" value="SEA domain"/>
    <property type="match status" value="1"/>
</dbReference>
<dbReference type="InterPro" id="IPR009003">
    <property type="entry name" value="Peptidase_S1_PA"/>
</dbReference>
<comment type="subcellular location">
    <subcellularLocation>
        <location evidence="1">Membrane</location>
        <topology evidence="1">Single-pass type II membrane protein</topology>
    </subcellularLocation>
</comment>
<dbReference type="eggNOG" id="KOG3627">
    <property type="taxonomic scope" value="Eukaryota"/>
</dbReference>
<dbReference type="PRINTS" id="PR00722">
    <property type="entry name" value="CHYMOTRYPSIN"/>
</dbReference>
<feature type="chain" id="PRO_5003969094" description="Transmembrane protease serine" evidence="13">
    <location>
        <begin position="23"/>
        <end position="419"/>
    </location>
</feature>
<evidence type="ECO:0000256" key="3">
    <source>
        <dbReference type="ARBA" id="ARBA00022692"/>
    </source>
</evidence>
<dbReference type="AlphaFoldDB" id="L5KD15"/>
<evidence type="ECO:0000256" key="9">
    <source>
        <dbReference type="ARBA" id="ARBA00023157"/>
    </source>
</evidence>
<dbReference type="EMBL" id="KB030872">
    <property type="protein sequence ID" value="ELK08691.1"/>
    <property type="molecule type" value="Genomic_DNA"/>
</dbReference>
<keyword evidence="8 10" id="KW-0472">Membrane</keyword>
<evidence type="ECO:0000259" key="15">
    <source>
        <dbReference type="PROSITE" id="PS50240"/>
    </source>
</evidence>
<accession>L5KD15</accession>
<feature type="active site" description="Charge relay system" evidence="11">
    <location>
        <position position="273"/>
    </location>
</feature>
<dbReference type="PROSITE" id="PS00134">
    <property type="entry name" value="TRYPSIN_HIS"/>
    <property type="match status" value="1"/>
</dbReference>
<dbReference type="InParanoid" id="L5KD15"/>
<dbReference type="InterPro" id="IPR000082">
    <property type="entry name" value="SEA_dom"/>
</dbReference>
<dbReference type="EC" id="3.4.21.-" evidence="10"/>
<evidence type="ECO:0000256" key="5">
    <source>
        <dbReference type="ARBA" id="ARBA00022825"/>
    </source>
</evidence>
<evidence type="ECO:0000313" key="16">
    <source>
        <dbReference type="EMBL" id="ELK08691.1"/>
    </source>
</evidence>